<dbReference type="Proteomes" id="UP001189429">
    <property type="component" value="Unassembled WGS sequence"/>
</dbReference>
<accession>A0ABN9X8U4</accession>
<sequence length="290" mass="33199">MVEACKHLGTHVSLRAVSLANVTHRSSSTMKAYVPLAWKLDGAVRVLEAHKLIFARALLFTRLFFGVRVVVLAPKQLKHLNITYMVRLRRVANQPRFTCTDHSDWQIREMLHQPTTECILVRMRLTYSARLVRHRPAALLPLLHCRPGGRPLPWTRQLWEDVELLRPFSPDGFPTFQDGPDNWHDLMMQGQVWKTLVVRIIFFSQPSLVGYSFFPAPLGWVFVLNRAYPKLFAPRFCAGVGYVARVICVCVRHGSRACVRAGARIRVPLWMRLFVLRGIQCPGHQNCATA</sequence>
<proteinExistence type="predicted"/>
<reference evidence="1" key="1">
    <citation type="submission" date="2023-10" db="EMBL/GenBank/DDBJ databases">
        <authorList>
            <person name="Chen Y."/>
            <person name="Shah S."/>
            <person name="Dougan E. K."/>
            <person name="Thang M."/>
            <person name="Chan C."/>
        </authorList>
    </citation>
    <scope>NUCLEOTIDE SEQUENCE [LARGE SCALE GENOMIC DNA]</scope>
</reference>
<evidence type="ECO:0000313" key="1">
    <source>
        <dbReference type="EMBL" id="CAK0895893.1"/>
    </source>
</evidence>
<evidence type="ECO:0000313" key="2">
    <source>
        <dbReference type="Proteomes" id="UP001189429"/>
    </source>
</evidence>
<organism evidence="1 2">
    <name type="scientific">Prorocentrum cordatum</name>
    <dbReference type="NCBI Taxonomy" id="2364126"/>
    <lineage>
        <taxon>Eukaryota</taxon>
        <taxon>Sar</taxon>
        <taxon>Alveolata</taxon>
        <taxon>Dinophyceae</taxon>
        <taxon>Prorocentrales</taxon>
        <taxon>Prorocentraceae</taxon>
        <taxon>Prorocentrum</taxon>
    </lineage>
</organism>
<dbReference type="EMBL" id="CAUYUJ010020104">
    <property type="protein sequence ID" value="CAK0895893.1"/>
    <property type="molecule type" value="Genomic_DNA"/>
</dbReference>
<comment type="caution">
    <text evidence="1">The sequence shown here is derived from an EMBL/GenBank/DDBJ whole genome shotgun (WGS) entry which is preliminary data.</text>
</comment>
<gene>
    <name evidence="1" type="ORF">PCOR1329_LOCUS74495</name>
</gene>
<keyword evidence="2" id="KW-1185">Reference proteome</keyword>
<protein>
    <submittedName>
        <fullName evidence="1">Uncharacterized protein</fullName>
    </submittedName>
</protein>
<name>A0ABN9X8U4_9DINO</name>